<dbReference type="EMBL" id="MUGS01000074">
    <property type="protein sequence ID" value="OXE97559.1"/>
    <property type="molecule type" value="Genomic_DNA"/>
</dbReference>
<evidence type="ECO:0000256" key="5">
    <source>
        <dbReference type="ARBA" id="ARBA00022801"/>
    </source>
</evidence>
<dbReference type="Proteomes" id="UP000214684">
    <property type="component" value="Unassembled WGS sequence"/>
</dbReference>
<dbReference type="NCBIfam" id="TIGR02116">
    <property type="entry name" value="toxin_Txe_YoeB"/>
    <property type="match status" value="1"/>
</dbReference>
<dbReference type="OrthoDB" id="9801102at2"/>
<protein>
    <recommendedName>
        <fullName evidence="6">Putative mRNA interferase YoeB</fullName>
    </recommendedName>
</protein>
<evidence type="ECO:0000256" key="2">
    <source>
        <dbReference type="ARBA" id="ARBA00022649"/>
    </source>
</evidence>
<evidence type="ECO:0000256" key="4">
    <source>
        <dbReference type="ARBA" id="ARBA00022759"/>
    </source>
</evidence>
<keyword evidence="4" id="KW-0255">Endonuclease</keyword>
<organism evidence="7 8">
    <name type="scientific">Flavobacterium araucananum</name>
    <dbReference type="NCBI Taxonomy" id="946678"/>
    <lineage>
        <taxon>Bacteria</taxon>
        <taxon>Pseudomonadati</taxon>
        <taxon>Bacteroidota</taxon>
        <taxon>Flavobacteriia</taxon>
        <taxon>Flavobacteriales</taxon>
        <taxon>Flavobacteriaceae</taxon>
        <taxon>Flavobacterium</taxon>
    </lineage>
</organism>
<evidence type="ECO:0000313" key="8">
    <source>
        <dbReference type="Proteomes" id="UP000214684"/>
    </source>
</evidence>
<dbReference type="GO" id="GO:0004519">
    <property type="term" value="F:endonuclease activity"/>
    <property type="evidence" value="ECO:0007669"/>
    <property type="project" value="UniProtKB-KW"/>
</dbReference>
<dbReference type="GO" id="GO:0016787">
    <property type="term" value="F:hydrolase activity"/>
    <property type="evidence" value="ECO:0007669"/>
    <property type="project" value="UniProtKB-KW"/>
</dbReference>
<dbReference type="GO" id="GO:0006401">
    <property type="term" value="P:RNA catabolic process"/>
    <property type="evidence" value="ECO:0007669"/>
    <property type="project" value="InterPro"/>
</dbReference>
<accession>A0A227NKJ4</accession>
<keyword evidence="2" id="KW-1277">Toxin-antitoxin system</keyword>
<dbReference type="PANTHER" id="PTHR38039:SF1">
    <property type="entry name" value="TOXIN YOEB"/>
    <property type="match status" value="1"/>
</dbReference>
<comment type="caution">
    <text evidence="7">The sequence shown here is derived from an EMBL/GenBank/DDBJ whole genome shotgun (WGS) entry which is preliminary data.</text>
</comment>
<dbReference type="InterPro" id="IPR009614">
    <property type="entry name" value="YoeB_toxin"/>
</dbReference>
<dbReference type="InterPro" id="IPR035093">
    <property type="entry name" value="RelE/ParE_toxin_dom_sf"/>
</dbReference>
<name>A0A227NKJ4_9FLAO</name>
<keyword evidence="3" id="KW-0540">Nuclease</keyword>
<sequence length="93" mass="10554">MGKFRVEIIPEAKIEITKHLKSGNQASIKKIAKILEELAENPFEGVGKPEALKHQFSGFWSREINKKDRIIYSVEEEIVTVVVISAMGHYSDK</sequence>
<keyword evidence="5" id="KW-0378">Hydrolase</keyword>
<gene>
    <name evidence="7" type="ORF">B0A64_23290</name>
</gene>
<keyword evidence="8" id="KW-1185">Reference proteome</keyword>
<evidence type="ECO:0000313" key="7">
    <source>
        <dbReference type="EMBL" id="OXE97559.1"/>
    </source>
</evidence>
<dbReference type="Pfam" id="PF06769">
    <property type="entry name" value="YoeB_toxin"/>
    <property type="match status" value="1"/>
</dbReference>
<dbReference type="SUPFAM" id="SSF143011">
    <property type="entry name" value="RelE-like"/>
    <property type="match status" value="1"/>
</dbReference>
<comment type="similarity">
    <text evidence="1">Belongs to the YoeB family.</text>
</comment>
<dbReference type="AlphaFoldDB" id="A0A227NKJ4"/>
<dbReference type="RefSeq" id="WP_089481862.1">
    <property type="nucleotide sequence ID" value="NZ_MUGS01000074.1"/>
</dbReference>
<reference evidence="7 8" key="1">
    <citation type="submission" date="2016-11" db="EMBL/GenBank/DDBJ databases">
        <title>Whole genomes of Flavobacteriaceae.</title>
        <authorList>
            <person name="Stine C."/>
            <person name="Li C."/>
            <person name="Tadesse D."/>
        </authorList>
    </citation>
    <scope>NUCLEOTIDE SEQUENCE [LARGE SCALE GENOMIC DNA]</scope>
    <source>
        <strain evidence="7 8">DSM 24704</strain>
    </source>
</reference>
<proteinExistence type="inferred from homology"/>
<dbReference type="PANTHER" id="PTHR38039">
    <property type="entry name" value="TOXIN YOEB"/>
    <property type="match status" value="1"/>
</dbReference>
<evidence type="ECO:0000256" key="6">
    <source>
        <dbReference type="ARBA" id="ARBA00030388"/>
    </source>
</evidence>
<dbReference type="GO" id="GO:0045892">
    <property type="term" value="P:negative regulation of DNA-templated transcription"/>
    <property type="evidence" value="ECO:0007669"/>
    <property type="project" value="TreeGrafter"/>
</dbReference>
<evidence type="ECO:0000256" key="3">
    <source>
        <dbReference type="ARBA" id="ARBA00022722"/>
    </source>
</evidence>
<dbReference type="Gene3D" id="3.30.2310.20">
    <property type="entry name" value="RelE-like"/>
    <property type="match status" value="1"/>
</dbReference>
<evidence type="ECO:0000256" key="1">
    <source>
        <dbReference type="ARBA" id="ARBA00008172"/>
    </source>
</evidence>